<evidence type="ECO:0000256" key="4">
    <source>
        <dbReference type="ARBA" id="ARBA00022989"/>
    </source>
</evidence>
<gene>
    <name evidence="7" type="ORF">CXZ10_00535</name>
</gene>
<feature type="transmembrane region" description="Helical" evidence="6">
    <location>
        <begin position="350"/>
        <end position="371"/>
    </location>
</feature>
<evidence type="ECO:0000256" key="5">
    <source>
        <dbReference type="ARBA" id="ARBA00023136"/>
    </source>
</evidence>
<keyword evidence="5 6" id="KW-0472">Membrane</keyword>
<comment type="caution">
    <text evidence="7">The sequence shown here is derived from an EMBL/GenBank/DDBJ whole genome shotgun (WGS) entry which is preliminary data.</text>
</comment>
<feature type="transmembrane region" description="Helical" evidence="6">
    <location>
        <begin position="30"/>
        <end position="52"/>
    </location>
</feature>
<name>A0A1I4U8E2_9HYPH</name>
<dbReference type="GO" id="GO:0016020">
    <property type="term" value="C:membrane"/>
    <property type="evidence" value="ECO:0007669"/>
    <property type="project" value="UniProtKB-SubCell"/>
</dbReference>
<feature type="transmembrane region" description="Helical" evidence="6">
    <location>
        <begin position="210"/>
        <end position="232"/>
    </location>
</feature>
<comment type="subcellular location">
    <subcellularLocation>
        <location evidence="1">Membrane</location>
        <topology evidence="1">Multi-pass membrane protein</topology>
    </subcellularLocation>
</comment>
<evidence type="ECO:0000256" key="3">
    <source>
        <dbReference type="ARBA" id="ARBA00022692"/>
    </source>
</evidence>
<feature type="transmembrane region" description="Helical" evidence="6">
    <location>
        <begin position="431"/>
        <end position="449"/>
    </location>
</feature>
<protein>
    <submittedName>
        <fullName evidence="7">Amino acid permease</fullName>
    </submittedName>
</protein>
<feature type="transmembrane region" description="Helical" evidence="6">
    <location>
        <begin position="179"/>
        <end position="198"/>
    </location>
</feature>
<dbReference type="Pfam" id="PF13520">
    <property type="entry name" value="AA_permease_2"/>
    <property type="match status" value="1"/>
</dbReference>
<keyword evidence="3 6" id="KW-0812">Transmembrane</keyword>
<feature type="transmembrane region" description="Helical" evidence="6">
    <location>
        <begin position="253"/>
        <end position="277"/>
    </location>
</feature>
<feature type="transmembrane region" description="Helical" evidence="6">
    <location>
        <begin position="114"/>
        <end position="133"/>
    </location>
</feature>
<organism evidence="7 8">
    <name type="scientific">Pleomorphomonas diazotrophica</name>
    <dbReference type="NCBI Taxonomy" id="1166257"/>
    <lineage>
        <taxon>Bacteria</taxon>
        <taxon>Pseudomonadati</taxon>
        <taxon>Pseudomonadota</taxon>
        <taxon>Alphaproteobacteria</taxon>
        <taxon>Hyphomicrobiales</taxon>
        <taxon>Pleomorphomonadaceae</taxon>
        <taxon>Pleomorphomonas</taxon>
    </lineage>
</organism>
<dbReference type="Gene3D" id="1.20.1740.10">
    <property type="entry name" value="Amino acid/polyamine transporter I"/>
    <property type="match status" value="1"/>
</dbReference>
<dbReference type="OrthoDB" id="9762947at2"/>
<dbReference type="AlphaFoldDB" id="A0A1I4U8E2"/>
<proteinExistence type="predicted"/>
<dbReference type="PANTHER" id="PTHR43243:SF4">
    <property type="entry name" value="CATIONIC AMINO ACID TRANSPORTER 4"/>
    <property type="match status" value="1"/>
</dbReference>
<dbReference type="PIRSF" id="PIRSF006060">
    <property type="entry name" value="AA_transporter"/>
    <property type="match status" value="1"/>
</dbReference>
<keyword evidence="8" id="KW-1185">Reference proteome</keyword>
<reference evidence="7 8" key="1">
    <citation type="submission" date="2017-12" db="EMBL/GenBank/DDBJ databases">
        <title>Anaerobic carbon monoxide metabolism by Pleomorphomonas carboxyditropha sp. nov., a new mesophilic hydrogenogenic carboxidotroph.</title>
        <authorList>
            <person name="Esquivel-Elizondo S."/>
            <person name="Krajmalnik-Brown R."/>
        </authorList>
    </citation>
    <scope>NUCLEOTIDE SEQUENCE [LARGE SCALE GENOMIC DNA]</scope>
    <source>
        <strain evidence="7 8">R5-392</strain>
    </source>
</reference>
<accession>A0A1I4U8E2</accession>
<feature type="transmembrane region" description="Helical" evidence="6">
    <location>
        <begin position="59"/>
        <end position="78"/>
    </location>
</feature>
<keyword evidence="4 6" id="KW-1133">Transmembrane helix</keyword>
<feature type="transmembrane region" description="Helical" evidence="6">
    <location>
        <begin position="90"/>
        <end position="107"/>
    </location>
</feature>
<feature type="transmembrane region" description="Helical" evidence="6">
    <location>
        <begin position="377"/>
        <end position="394"/>
    </location>
</feature>
<dbReference type="PANTHER" id="PTHR43243">
    <property type="entry name" value="INNER MEMBRANE TRANSPORTER YGJI-RELATED"/>
    <property type="match status" value="1"/>
</dbReference>
<dbReference type="Proteomes" id="UP000233491">
    <property type="component" value="Unassembled WGS sequence"/>
</dbReference>
<feature type="transmembrane region" description="Helical" evidence="6">
    <location>
        <begin position="406"/>
        <end position="425"/>
    </location>
</feature>
<keyword evidence="2" id="KW-0813">Transport</keyword>
<dbReference type="RefSeq" id="WP_101287002.1">
    <property type="nucleotide sequence ID" value="NZ_FOUQ01000007.1"/>
</dbReference>
<evidence type="ECO:0000256" key="1">
    <source>
        <dbReference type="ARBA" id="ARBA00004141"/>
    </source>
</evidence>
<feature type="transmembrane region" description="Helical" evidence="6">
    <location>
        <begin position="297"/>
        <end position="320"/>
    </location>
</feature>
<evidence type="ECO:0000256" key="2">
    <source>
        <dbReference type="ARBA" id="ARBA00022448"/>
    </source>
</evidence>
<evidence type="ECO:0000256" key="6">
    <source>
        <dbReference type="SAM" id="Phobius"/>
    </source>
</evidence>
<sequence length="467" mass="49002">MNLTRKKSVADVMAQSGGKALPRNLGAFDLFLMGIGVIIGTGIFVMTGVAAATYAGPGIILSFAFSAVACAFICLAYSELAAALPAAGSSYAYSYAAAGEFMAWLVGWNLILEYTVGASAVAAGWSAYFVGILKAGGIELPHALTAVPHDGGIVNLPAVLIIAFLTFLLVLGVRESMRLSRILVFIKLGAIFLFLLLATPHVTPRNWVPFLPFGMQGITAGAAIIFLAYIGFDSLATAAEETKNPQRNMPIGIIGSLVACTVLYMAVSAVLTGVAPYTELNNAEPVTYVLRKIGYNFGSAVVGVGAIAGLTTVCLVLIYAQTRAFFAMARDGLIPEGICKVHPKFGTPHVATIFVGTVIALISGFTPIGIVAEMCNIGTLFAFIITSACVLILRKTHPDLKRPFRCPAAWVIAPLAIICSLIIMFSLPGATWVRFVVWSVLGAVVYLVYGARHSKLGAADAVAAPAE</sequence>
<dbReference type="EMBL" id="PJNW01000001">
    <property type="protein sequence ID" value="PKR91238.1"/>
    <property type="molecule type" value="Genomic_DNA"/>
</dbReference>
<dbReference type="InterPro" id="IPR002293">
    <property type="entry name" value="AA/rel_permease1"/>
</dbReference>
<dbReference type="GO" id="GO:0015171">
    <property type="term" value="F:amino acid transmembrane transporter activity"/>
    <property type="evidence" value="ECO:0007669"/>
    <property type="project" value="TreeGrafter"/>
</dbReference>
<evidence type="ECO:0000313" key="7">
    <source>
        <dbReference type="EMBL" id="PKR91238.1"/>
    </source>
</evidence>
<evidence type="ECO:0000313" key="8">
    <source>
        <dbReference type="Proteomes" id="UP000233491"/>
    </source>
</evidence>
<feature type="transmembrane region" description="Helical" evidence="6">
    <location>
        <begin position="153"/>
        <end position="172"/>
    </location>
</feature>